<dbReference type="InterPro" id="IPR012318">
    <property type="entry name" value="HTH_CRP"/>
</dbReference>
<sequence>MTLLRSTDARALSGLRQVHLLRDLPDEIVSEVGQICQFKLFRSRQIVMSRDERDRDCYLILSGKVRVVALSPSGKEVSFRDAGPGELIGEMSAIDRLPRSATVVAVQDALLARMSPDDLLALLRRHWDVNERMLRHLAGAARGLTERVYELSALNVSQRLCAELLRLSHASAASPKAQRCLLDPTPSHSELAGRISCTREQVTRELGDLRRARVIECSTRGRVVVDLLRLADRVDVPTSSPTAPCEATKRSVAPRTSVESM</sequence>
<dbReference type="InterPro" id="IPR036388">
    <property type="entry name" value="WH-like_DNA-bd_sf"/>
</dbReference>
<evidence type="ECO:0000259" key="5">
    <source>
        <dbReference type="PROSITE" id="PS50042"/>
    </source>
</evidence>
<dbReference type="Gene3D" id="2.60.120.10">
    <property type="entry name" value="Jelly Rolls"/>
    <property type="match status" value="1"/>
</dbReference>
<dbReference type="InterPro" id="IPR050397">
    <property type="entry name" value="Env_Response_Regulators"/>
</dbReference>
<evidence type="ECO:0000256" key="3">
    <source>
        <dbReference type="ARBA" id="ARBA00023163"/>
    </source>
</evidence>
<dbReference type="InterPro" id="IPR014710">
    <property type="entry name" value="RmlC-like_jellyroll"/>
</dbReference>
<proteinExistence type="predicted"/>
<organism evidence="6 7">
    <name type="scientific">Sphaerotilus mobilis</name>
    <dbReference type="NCBI Taxonomy" id="47994"/>
    <lineage>
        <taxon>Bacteria</taxon>
        <taxon>Pseudomonadati</taxon>
        <taxon>Pseudomonadota</taxon>
        <taxon>Betaproteobacteria</taxon>
        <taxon>Burkholderiales</taxon>
        <taxon>Sphaerotilaceae</taxon>
        <taxon>Sphaerotilus</taxon>
    </lineage>
</organism>
<evidence type="ECO:0000256" key="4">
    <source>
        <dbReference type="SAM" id="MobiDB-lite"/>
    </source>
</evidence>
<evidence type="ECO:0000256" key="1">
    <source>
        <dbReference type="ARBA" id="ARBA00023015"/>
    </source>
</evidence>
<dbReference type="RefSeq" id="WP_130482829.1">
    <property type="nucleotide sequence ID" value="NZ_SGWV01000010.1"/>
</dbReference>
<keyword evidence="1" id="KW-0805">Transcription regulation</keyword>
<dbReference type="SMART" id="SM00100">
    <property type="entry name" value="cNMP"/>
    <property type="match status" value="1"/>
</dbReference>
<dbReference type="Pfam" id="PF00027">
    <property type="entry name" value="cNMP_binding"/>
    <property type="match status" value="1"/>
</dbReference>
<dbReference type="InterPro" id="IPR036390">
    <property type="entry name" value="WH_DNA-bd_sf"/>
</dbReference>
<dbReference type="PROSITE" id="PS50042">
    <property type="entry name" value="CNMP_BINDING_3"/>
    <property type="match status" value="1"/>
</dbReference>
<dbReference type="GO" id="GO:0005829">
    <property type="term" value="C:cytosol"/>
    <property type="evidence" value="ECO:0007669"/>
    <property type="project" value="TreeGrafter"/>
</dbReference>
<comment type="caution">
    <text evidence="6">The sequence shown here is derived from an EMBL/GenBank/DDBJ whole genome shotgun (WGS) entry which is preliminary data.</text>
</comment>
<gene>
    <name evidence="6" type="ORF">EV685_3017</name>
</gene>
<dbReference type="InterPro" id="IPR018490">
    <property type="entry name" value="cNMP-bd_dom_sf"/>
</dbReference>
<dbReference type="OrthoDB" id="8545112at2"/>
<evidence type="ECO:0000313" key="6">
    <source>
        <dbReference type="EMBL" id="RZS53389.1"/>
    </source>
</evidence>
<accession>A0A4Q7LIX9</accession>
<dbReference type="EMBL" id="SGWV01000010">
    <property type="protein sequence ID" value="RZS53389.1"/>
    <property type="molecule type" value="Genomic_DNA"/>
</dbReference>
<dbReference type="CDD" id="cd00038">
    <property type="entry name" value="CAP_ED"/>
    <property type="match status" value="1"/>
</dbReference>
<dbReference type="InterPro" id="IPR000595">
    <property type="entry name" value="cNMP-bd_dom"/>
</dbReference>
<keyword evidence="2" id="KW-0238">DNA-binding</keyword>
<protein>
    <submittedName>
        <fullName evidence="6">CRP-like cAMP-binding protein</fullName>
    </submittedName>
</protein>
<dbReference type="PANTHER" id="PTHR24567:SF74">
    <property type="entry name" value="HTH-TYPE TRANSCRIPTIONAL REGULATOR ARCR"/>
    <property type="match status" value="1"/>
</dbReference>
<dbReference type="SUPFAM" id="SSF51206">
    <property type="entry name" value="cAMP-binding domain-like"/>
    <property type="match status" value="1"/>
</dbReference>
<dbReference type="GO" id="GO:0003677">
    <property type="term" value="F:DNA binding"/>
    <property type="evidence" value="ECO:0007669"/>
    <property type="project" value="UniProtKB-KW"/>
</dbReference>
<dbReference type="GO" id="GO:0003700">
    <property type="term" value="F:DNA-binding transcription factor activity"/>
    <property type="evidence" value="ECO:0007669"/>
    <property type="project" value="TreeGrafter"/>
</dbReference>
<keyword evidence="3" id="KW-0804">Transcription</keyword>
<dbReference type="PANTHER" id="PTHR24567">
    <property type="entry name" value="CRP FAMILY TRANSCRIPTIONAL REGULATORY PROTEIN"/>
    <property type="match status" value="1"/>
</dbReference>
<feature type="region of interest" description="Disordered" evidence="4">
    <location>
        <begin position="237"/>
        <end position="261"/>
    </location>
</feature>
<evidence type="ECO:0000256" key="2">
    <source>
        <dbReference type="ARBA" id="ARBA00023125"/>
    </source>
</evidence>
<dbReference type="Proteomes" id="UP000293433">
    <property type="component" value="Unassembled WGS sequence"/>
</dbReference>
<dbReference type="AlphaFoldDB" id="A0A4Q7LIX9"/>
<dbReference type="SUPFAM" id="SSF46785">
    <property type="entry name" value="Winged helix' DNA-binding domain"/>
    <property type="match status" value="1"/>
</dbReference>
<reference evidence="6 7" key="1">
    <citation type="submission" date="2019-02" db="EMBL/GenBank/DDBJ databases">
        <title>Genomic Encyclopedia of Type Strains, Phase IV (KMG-IV): sequencing the most valuable type-strain genomes for metagenomic binning, comparative biology and taxonomic classification.</title>
        <authorList>
            <person name="Goeker M."/>
        </authorList>
    </citation>
    <scope>NUCLEOTIDE SEQUENCE [LARGE SCALE GENOMIC DNA]</scope>
    <source>
        <strain evidence="6 7">DSM 10617</strain>
    </source>
</reference>
<dbReference type="Pfam" id="PF13545">
    <property type="entry name" value="HTH_Crp_2"/>
    <property type="match status" value="1"/>
</dbReference>
<name>A0A4Q7LIX9_9BURK</name>
<dbReference type="Gene3D" id="1.10.10.10">
    <property type="entry name" value="Winged helix-like DNA-binding domain superfamily/Winged helix DNA-binding domain"/>
    <property type="match status" value="1"/>
</dbReference>
<feature type="domain" description="Cyclic nucleotide-binding" evidence="5">
    <location>
        <begin position="20"/>
        <end position="140"/>
    </location>
</feature>
<keyword evidence="7" id="KW-1185">Reference proteome</keyword>
<evidence type="ECO:0000313" key="7">
    <source>
        <dbReference type="Proteomes" id="UP000293433"/>
    </source>
</evidence>